<dbReference type="Proteomes" id="UP000730482">
    <property type="component" value="Unassembled WGS sequence"/>
</dbReference>
<gene>
    <name evidence="1" type="ORF">KGQ19_08080</name>
</gene>
<dbReference type="Gene3D" id="1.10.287.1060">
    <property type="entry name" value="ESAT-6-like"/>
    <property type="match status" value="1"/>
</dbReference>
<reference evidence="1 2" key="1">
    <citation type="submission" date="2020-02" db="EMBL/GenBank/DDBJ databases">
        <title>Acidophilic actinobacteria isolated from forest soil.</title>
        <authorList>
            <person name="Golinska P."/>
        </authorList>
    </citation>
    <scope>NUCLEOTIDE SEQUENCE [LARGE SCALE GENOMIC DNA]</scope>
    <source>
        <strain evidence="1 2">NL8</strain>
    </source>
</reference>
<evidence type="ECO:0000313" key="1">
    <source>
        <dbReference type="EMBL" id="MBS2546825.1"/>
    </source>
</evidence>
<dbReference type="Pfam" id="PF06013">
    <property type="entry name" value="WXG100"/>
    <property type="match status" value="1"/>
</dbReference>
<accession>A0ABS5KLB1</accession>
<dbReference type="RefSeq" id="WP_212008468.1">
    <property type="nucleotide sequence ID" value="NZ_JAAFYZ010000018.1"/>
</dbReference>
<proteinExistence type="predicted"/>
<evidence type="ECO:0000313" key="2">
    <source>
        <dbReference type="Proteomes" id="UP000730482"/>
    </source>
</evidence>
<sequence>MVQTTGDPVEMAKGASRIDQTVNSAEGLLKAVNGYVDAMPWSGPSAQKYLQVVVAWEKQFADVIVQLSNMRDTLKGTGIHYDANEQANDTEISKLQAILDGA</sequence>
<organism evidence="1 2">
    <name type="scientific">Catenulispora pinistramenti</name>
    <dbReference type="NCBI Taxonomy" id="2705254"/>
    <lineage>
        <taxon>Bacteria</taxon>
        <taxon>Bacillati</taxon>
        <taxon>Actinomycetota</taxon>
        <taxon>Actinomycetes</taxon>
        <taxon>Catenulisporales</taxon>
        <taxon>Catenulisporaceae</taxon>
        <taxon>Catenulispora</taxon>
    </lineage>
</organism>
<dbReference type="InterPro" id="IPR010310">
    <property type="entry name" value="T7SS_ESAT-6-like"/>
</dbReference>
<protein>
    <submittedName>
        <fullName evidence="1">WXG100 family type VII secretion target</fullName>
    </submittedName>
</protein>
<name>A0ABS5KLB1_9ACTN</name>
<comment type="caution">
    <text evidence="1">The sequence shown here is derived from an EMBL/GenBank/DDBJ whole genome shotgun (WGS) entry which is preliminary data.</text>
</comment>
<dbReference type="InterPro" id="IPR036689">
    <property type="entry name" value="ESAT-6-like_sf"/>
</dbReference>
<dbReference type="EMBL" id="JAAFYZ010000018">
    <property type="protein sequence ID" value="MBS2546825.1"/>
    <property type="molecule type" value="Genomic_DNA"/>
</dbReference>
<dbReference type="SUPFAM" id="SSF140453">
    <property type="entry name" value="EsxAB dimer-like"/>
    <property type="match status" value="1"/>
</dbReference>
<keyword evidence="2" id="KW-1185">Reference proteome</keyword>